<feature type="compositionally biased region" description="Low complexity" evidence="1">
    <location>
        <begin position="67"/>
        <end position="87"/>
    </location>
</feature>
<organism evidence="2 3">
    <name type="scientific">Saccharothrix mutabilis subsp. mutabilis</name>
    <dbReference type="NCBI Taxonomy" id="66855"/>
    <lineage>
        <taxon>Bacteria</taxon>
        <taxon>Bacillati</taxon>
        <taxon>Actinomycetota</taxon>
        <taxon>Actinomycetes</taxon>
        <taxon>Pseudonocardiales</taxon>
        <taxon>Pseudonocardiaceae</taxon>
        <taxon>Saccharothrix</taxon>
    </lineage>
</organism>
<accession>A0ABN0TKJ3</accession>
<evidence type="ECO:0000313" key="2">
    <source>
        <dbReference type="EMBL" id="GAA0224026.1"/>
    </source>
</evidence>
<comment type="caution">
    <text evidence="2">The sequence shown here is derived from an EMBL/GenBank/DDBJ whole genome shotgun (WGS) entry which is preliminary data.</text>
</comment>
<evidence type="ECO:0000256" key="1">
    <source>
        <dbReference type="SAM" id="MobiDB-lite"/>
    </source>
</evidence>
<protein>
    <submittedName>
        <fullName evidence="2">Uncharacterized protein</fullName>
    </submittedName>
</protein>
<reference evidence="2 3" key="1">
    <citation type="journal article" date="2019" name="Int. J. Syst. Evol. Microbiol.">
        <title>The Global Catalogue of Microorganisms (GCM) 10K type strain sequencing project: providing services to taxonomists for standard genome sequencing and annotation.</title>
        <authorList>
            <consortium name="The Broad Institute Genomics Platform"/>
            <consortium name="The Broad Institute Genome Sequencing Center for Infectious Disease"/>
            <person name="Wu L."/>
            <person name="Ma J."/>
        </authorList>
    </citation>
    <scope>NUCLEOTIDE SEQUENCE [LARGE SCALE GENOMIC DNA]</scope>
    <source>
        <strain evidence="2 3">JCM 3380</strain>
    </source>
</reference>
<proteinExistence type="predicted"/>
<feature type="region of interest" description="Disordered" evidence="1">
    <location>
        <begin position="58"/>
        <end position="93"/>
    </location>
</feature>
<evidence type="ECO:0000313" key="3">
    <source>
        <dbReference type="Proteomes" id="UP001500416"/>
    </source>
</evidence>
<dbReference type="Proteomes" id="UP001500416">
    <property type="component" value="Unassembled WGS sequence"/>
</dbReference>
<gene>
    <name evidence="2" type="ORF">GCM10010492_22680</name>
</gene>
<keyword evidence="3" id="KW-1185">Reference proteome</keyword>
<sequence length="261" mass="26897">MSDLRALTDAFGELERRADAVTAGLPPEVPPRAKSRLVPVAVAAVVVAGLATATALLVPNDDPGRQEAAGSTTTVQTTPTSTTAAPKKAPETPEELIARFKAVLGGTATFTVTESGPGVYRMTMPPAPPNVPRPTDVSQGMGEPAGAALVGQLTADGVTGGYDLVVYPDNDPAQQPAQCDLAETPDCTTRTLPDGSTLATDRTALVGGGVTHLARLHRADGLSITIHVSNRENPKGMGGLIGDRPPLTVDRLVEIVTSDLW</sequence>
<dbReference type="RefSeq" id="WP_343933696.1">
    <property type="nucleotide sequence ID" value="NZ_BAAABU010000004.1"/>
</dbReference>
<name>A0ABN0TKJ3_9PSEU</name>
<dbReference type="EMBL" id="BAAABU010000004">
    <property type="protein sequence ID" value="GAA0224026.1"/>
    <property type="molecule type" value="Genomic_DNA"/>
</dbReference>